<dbReference type="GO" id="GO:0018506">
    <property type="term" value="F:maleylacetate reductase activity"/>
    <property type="evidence" value="ECO:0007669"/>
    <property type="project" value="UniProtKB-EC"/>
</dbReference>
<dbReference type="EMBL" id="AF169302">
    <property type="protein sequence ID" value="AAL50016.1"/>
    <property type="molecule type" value="Genomic_DNA"/>
</dbReference>
<name>Q8VUC9_BURCE</name>
<proteinExistence type="inferred from homology"/>
<feature type="domain" description="Fe-containing alcohol dehydrogenase-like C-terminal" evidence="10">
    <location>
        <begin position="173"/>
        <end position="343"/>
    </location>
</feature>
<reference evidence="11" key="1">
    <citation type="journal article" date="2000" name="Arch. Microbiol.">
        <title>Properties of the trihydroxytoluene oxygenase from Burkholderia cepacia R34: an extradiol dioxygenase from the 2,4-dinitrotoluene pathway.</title>
        <authorList>
            <person name="Johnson G.R."/>
            <person name="Jain R.K."/>
            <person name="Spain J.C."/>
        </authorList>
    </citation>
    <scope>NUCLEOTIDE SEQUENCE</scope>
    <source>
        <strain evidence="11">R34</strain>
    </source>
</reference>
<evidence type="ECO:0000256" key="7">
    <source>
        <dbReference type="ARBA" id="ARBA00051531"/>
    </source>
</evidence>
<evidence type="ECO:0000256" key="8">
    <source>
        <dbReference type="SAM" id="MobiDB-lite"/>
    </source>
</evidence>
<evidence type="ECO:0000313" key="11">
    <source>
        <dbReference type="EMBL" id="AAL50016.1"/>
    </source>
</evidence>
<dbReference type="FunFam" id="3.40.50.1970:FF:000015">
    <property type="entry name" value="Maleylacetate reductase 1"/>
    <property type="match status" value="1"/>
</dbReference>
<dbReference type="Gene3D" id="3.40.50.1970">
    <property type="match status" value="1"/>
</dbReference>
<evidence type="ECO:0000256" key="6">
    <source>
        <dbReference type="ARBA" id="ARBA00050679"/>
    </source>
</evidence>
<dbReference type="SUPFAM" id="SSF56796">
    <property type="entry name" value="Dehydroquinate synthase-like"/>
    <property type="match status" value="1"/>
</dbReference>
<evidence type="ECO:0000256" key="2">
    <source>
        <dbReference type="ARBA" id="ARBA00012005"/>
    </source>
</evidence>
<comment type="similarity">
    <text evidence="1">Belongs to the iron-containing alcohol dehydrogenase family.</text>
</comment>
<keyword evidence="3" id="KW-0058">Aromatic hydrocarbons catabolism</keyword>
<dbReference type="EC" id="1.3.1.32" evidence="2"/>
<evidence type="ECO:0000256" key="4">
    <source>
        <dbReference type="ARBA" id="ARBA00023002"/>
    </source>
</evidence>
<dbReference type="InterPro" id="IPR039697">
    <property type="entry name" value="Alcohol_dehydrogenase_Fe"/>
</dbReference>
<reference evidence="11" key="2">
    <citation type="journal article" date="2002" name="J. Bacteriol.">
        <title>Origins of the 2,4-dinitrotoluene pathway.</title>
        <authorList>
            <person name="Johnson G.R."/>
            <person name="Jain R.K."/>
            <person name="Spain J.C."/>
        </authorList>
    </citation>
    <scope>NUCLEOTIDE SEQUENCE</scope>
    <source>
        <strain evidence="11">R34</strain>
    </source>
</reference>
<feature type="domain" description="Alcohol dehydrogenase iron-type/glycerol dehydrogenase GldA" evidence="9">
    <location>
        <begin position="18"/>
        <end position="161"/>
    </location>
</feature>
<dbReference type="PANTHER" id="PTHR11496:SF102">
    <property type="entry name" value="ALCOHOL DEHYDROGENASE 4"/>
    <property type="match status" value="1"/>
</dbReference>
<dbReference type="Pfam" id="PF25137">
    <property type="entry name" value="ADH_Fe_C"/>
    <property type="match status" value="1"/>
</dbReference>
<evidence type="ECO:0000256" key="5">
    <source>
        <dbReference type="ARBA" id="ARBA00023027"/>
    </source>
</evidence>
<evidence type="ECO:0000259" key="10">
    <source>
        <dbReference type="Pfam" id="PF25137"/>
    </source>
</evidence>
<dbReference type="GO" id="GO:0004022">
    <property type="term" value="F:alcohol dehydrogenase (NAD+) activity"/>
    <property type="evidence" value="ECO:0007669"/>
    <property type="project" value="TreeGrafter"/>
</dbReference>
<dbReference type="InterPro" id="IPR034786">
    <property type="entry name" value="MAR"/>
</dbReference>
<comment type="catalytic activity">
    <reaction evidence="6">
        <text>3-oxoadipate + NAD(+) = maleylacetate + NADH + H(+)</text>
        <dbReference type="Rhea" id="RHEA:16981"/>
        <dbReference type="ChEBI" id="CHEBI:15378"/>
        <dbReference type="ChEBI" id="CHEBI:15775"/>
        <dbReference type="ChEBI" id="CHEBI:16468"/>
        <dbReference type="ChEBI" id="CHEBI:57540"/>
        <dbReference type="ChEBI" id="CHEBI:57945"/>
        <dbReference type="EC" id="1.3.1.32"/>
    </reaction>
</comment>
<dbReference type="Pfam" id="PF00465">
    <property type="entry name" value="Fe-ADH"/>
    <property type="match status" value="1"/>
</dbReference>
<organism evidence="11">
    <name type="scientific">Burkholderia cepacia</name>
    <name type="common">Pseudomonas cepacia</name>
    <dbReference type="NCBI Taxonomy" id="292"/>
    <lineage>
        <taxon>Bacteria</taxon>
        <taxon>Pseudomonadati</taxon>
        <taxon>Pseudomonadota</taxon>
        <taxon>Betaproteobacteria</taxon>
        <taxon>Burkholderiales</taxon>
        <taxon>Burkholderiaceae</taxon>
        <taxon>Burkholderia</taxon>
        <taxon>Burkholderia cepacia complex</taxon>
    </lineage>
</organism>
<evidence type="ECO:0000259" key="9">
    <source>
        <dbReference type="Pfam" id="PF00465"/>
    </source>
</evidence>
<protein>
    <recommendedName>
        <fullName evidence="2">maleylacetate reductase</fullName>
        <ecNumber evidence="2">1.3.1.32</ecNumber>
    </recommendedName>
</protein>
<dbReference type="InterPro" id="IPR056798">
    <property type="entry name" value="ADH_Fe_C"/>
</dbReference>
<feature type="compositionally biased region" description="Low complexity" evidence="8">
    <location>
        <begin position="372"/>
        <end position="383"/>
    </location>
</feature>
<keyword evidence="5" id="KW-0520">NAD</keyword>
<sequence length="383" mass="39520">MDNTMHPPRHDFVFTAQPARVRFAPGSLVHLTQEVEALGTRRALVLCTPQQVEIAERVSALLGPLSAGVFSGAIMHVPIEAAREARAHASAVGADCAVAIGGGSTVGLGKAIALESPMPIIAIPTTYAGSEMTPIYGITEAGLKKTGRDPRVLPRTVLYDPELSIDLPVGMSVVSGMNAIAHAAEGLYARDGNPVMSLMAEEGIRAIAQGLRGLVASPSDIDARSDCLYGAWLCGTVLGHVGMALHHKLCHTLGGSFNMPHAETHTVVLPHALAYNAAAAPEAMQRIARAIGCSDGDAAGGLFDLAKALGAPTSLREIGMPKEDLARVADLAVANTLLEPVPTGAGRAHCAACTTPGKAIGRAPRSPEHSGARASSSSHHTRG</sequence>
<dbReference type="GO" id="GO:0046872">
    <property type="term" value="F:metal ion binding"/>
    <property type="evidence" value="ECO:0007669"/>
    <property type="project" value="InterPro"/>
</dbReference>
<evidence type="ECO:0000256" key="3">
    <source>
        <dbReference type="ARBA" id="ARBA00022797"/>
    </source>
</evidence>
<feature type="region of interest" description="Disordered" evidence="8">
    <location>
        <begin position="359"/>
        <end position="383"/>
    </location>
</feature>
<evidence type="ECO:0000256" key="1">
    <source>
        <dbReference type="ARBA" id="ARBA00007358"/>
    </source>
</evidence>
<accession>Q8VUC9</accession>
<dbReference type="PANTHER" id="PTHR11496">
    <property type="entry name" value="ALCOHOL DEHYDROGENASE"/>
    <property type="match status" value="1"/>
</dbReference>
<comment type="catalytic activity">
    <reaction evidence="7">
        <text>3-oxoadipate + NADP(+) = maleylacetate + NADPH + H(+)</text>
        <dbReference type="Rhea" id="RHEA:16985"/>
        <dbReference type="ChEBI" id="CHEBI:15378"/>
        <dbReference type="ChEBI" id="CHEBI:15775"/>
        <dbReference type="ChEBI" id="CHEBI:16468"/>
        <dbReference type="ChEBI" id="CHEBI:57783"/>
        <dbReference type="ChEBI" id="CHEBI:58349"/>
        <dbReference type="EC" id="1.3.1.32"/>
    </reaction>
</comment>
<dbReference type="AlphaFoldDB" id="Q8VUC9"/>
<keyword evidence="4" id="KW-0560">Oxidoreductase</keyword>
<dbReference type="Gene3D" id="1.20.1090.10">
    <property type="entry name" value="Dehydroquinate synthase-like - alpha domain"/>
    <property type="match status" value="1"/>
</dbReference>
<dbReference type="GO" id="GO:1901168">
    <property type="term" value="P:3-chlorocatechol catabolic process"/>
    <property type="evidence" value="ECO:0007669"/>
    <property type="project" value="UniProtKB-ARBA"/>
</dbReference>
<dbReference type="CDD" id="cd08177">
    <property type="entry name" value="MAR"/>
    <property type="match status" value="1"/>
</dbReference>
<dbReference type="InterPro" id="IPR001670">
    <property type="entry name" value="ADH_Fe/GldA"/>
</dbReference>